<dbReference type="Pfam" id="PF04564">
    <property type="entry name" value="U-box"/>
    <property type="match status" value="1"/>
</dbReference>
<name>X6M367_RETFI</name>
<dbReference type="OrthoDB" id="10064100at2759"/>
<dbReference type="AlphaFoldDB" id="X6M367"/>
<evidence type="ECO:0000259" key="1">
    <source>
        <dbReference type="PROSITE" id="PS51698"/>
    </source>
</evidence>
<gene>
    <name evidence="2" type="ORF">RFI_29480</name>
</gene>
<sequence length="364" mass="42580">MEGLEQKIKKVQMQSIIDWEQIQWDDLELWSCDGLAHQSKAQLLTKMNKTISITKELLTLENKINGHVSKMEKNLDECSKINQLAQQIFAEKSLQKKESKNEFEKALSRYISSIEEWNISLIGSKRAAAEKQKIEQLTKIIRSLKEYNQSLEECCSTLGTEMDHLKTKNDRFIERRWKNLISKWYEWDSQQLGIFVSYILKYSRNQIITLSGIAQRDKIDPKLLMQMTKNDWKDAFRLKDFNECCSVYNMFCEVCNEFPIDDIASEAQNIPREYLCPLSNTVMKDPVIARDGVTYDRDSIVSKAPKMCNPSLFENGDQSKLQENFHFICLIEIPLNLFFSVGLLFEFVSFQQLLHKNNVVFDIF</sequence>
<accession>X6M367</accession>
<dbReference type="SUPFAM" id="SSF57850">
    <property type="entry name" value="RING/U-box"/>
    <property type="match status" value="1"/>
</dbReference>
<dbReference type="Gene3D" id="3.30.40.10">
    <property type="entry name" value="Zinc/RING finger domain, C3HC4 (zinc finger)"/>
    <property type="match status" value="1"/>
</dbReference>
<keyword evidence="3" id="KW-1185">Reference proteome</keyword>
<comment type="caution">
    <text evidence="2">The sequence shown here is derived from an EMBL/GenBank/DDBJ whole genome shotgun (WGS) entry which is preliminary data.</text>
</comment>
<dbReference type="PROSITE" id="PS51698">
    <property type="entry name" value="U_BOX"/>
    <property type="match status" value="1"/>
</dbReference>
<dbReference type="InterPro" id="IPR003613">
    <property type="entry name" value="Ubox_domain"/>
</dbReference>
<dbReference type="PANTHER" id="PTHR46573:SF1">
    <property type="entry name" value="WD REPEAT, SAM AND U-BOX DOMAIN-CONTAINING PROTEIN 1"/>
    <property type="match status" value="1"/>
</dbReference>
<dbReference type="PANTHER" id="PTHR46573">
    <property type="entry name" value="WD REPEAT, SAM AND U-BOX DOMAIN-CONTAINING PROTEIN 1"/>
    <property type="match status" value="1"/>
</dbReference>
<evidence type="ECO:0000313" key="2">
    <source>
        <dbReference type="EMBL" id="ETO07907.1"/>
    </source>
</evidence>
<protein>
    <recommendedName>
        <fullName evidence="1">U-box domain-containing protein</fullName>
    </recommendedName>
</protein>
<reference evidence="2 3" key="1">
    <citation type="journal article" date="2013" name="Curr. Biol.">
        <title>The Genome of the Foraminiferan Reticulomyxa filosa.</title>
        <authorList>
            <person name="Glockner G."/>
            <person name="Hulsmann N."/>
            <person name="Schleicher M."/>
            <person name="Noegel A.A."/>
            <person name="Eichinger L."/>
            <person name="Gallinger C."/>
            <person name="Pawlowski J."/>
            <person name="Sierra R."/>
            <person name="Euteneuer U."/>
            <person name="Pillet L."/>
            <person name="Moustafa A."/>
            <person name="Platzer M."/>
            <person name="Groth M."/>
            <person name="Szafranski K."/>
            <person name="Schliwa M."/>
        </authorList>
    </citation>
    <scope>NUCLEOTIDE SEQUENCE [LARGE SCALE GENOMIC DNA]</scope>
</reference>
<dbReference type="SMART" id="SM00504">
    <property type="entry name" value="Ubox"/>
    <property type="match status" value="1"/>
</dbReference>
<dbReference type="GO" id="GO:0016567">
    <property type="term" value="P:protein ubiquitination"/>
    <property type="evidence" value="ECO:0007669"/>
    <property type="project" value="InterPro"/>
</dbReference>
<dbReference type="InterPro" id="IPR013083">
    <property type="entry name" value="Znf_RING/FYVE/PHD"/>
</dbReference>
<proteinExistence type="predicted"/>
<dbReference type="GO" id="GO:0004842">
    <property type="term" value="F:ubiquitin-protein transferase activity"/>
    <property type="evidence" value="ECO:0007669"/>
    <property type="project" value="InterPro"/>
</dbReference>
<dbReference type="Proteomes" id="UP000023152">
    <property type="component" value="Unassembled WGS sequence"/>
</dbReference>
<evidence type="ECO:0000313" key="3">
    <source>
        <dbReference type="Proteomes" id="UP000023152"/>
    </source>
</evidence>
<organism evidence="2 3">
    <name type="scientific">Reticulomyxa filosa</name>
    <dbReference type="NCBI Taxonomy" id="46433"/>
    <lineage>
        <taxon>Eukaryota</taxon>
        <taxon>Sar</taxon>
        <taxon>Rhizaria</taxon>
        <taxon>Retaria</taxon>
        <taxon>Foraminifera</taxon>
        <taxon>Monothalamids</taxon>
        <taxon>Reticulomyxidae</taxon>
        <taxon>Reticulomyxa</taxon>
    </lineage>
</organism>
<dbReference type="EMBL" id="ASPP01025576">
    <property type="protein sequence ID" value="ETO07907.1"/>
    <property type="molecule type" value="Genomic_DNA"/>
</dbReference>
<dbReference type="InterPro" id="IPR052085">
    <property type="entry name" value="WD-SAM-U-box"/>
</dbReference>
<feature type="domain" description="U-box" evidence="1">
    <location>
        <begin position="269"/>
        <end position="301"/>
    </location>
</feature>